<dbReference type="GO" id="GO:0044781">
    <property type="term" value="P:bacterial-type flagellum organization"/>
    <property type="evidence" value="ECO:0007669"/>
    <property type="project" value="UniProtKB-KW"/>
</dbReference>
<dbReference type="InterPro" id="IPR008622">
    <property type="entry name" value="FliT"/>
</dbReference>
<comment type="subcellular location">
    <subcellularLocation>
        <location evidence="1">Cytoplasm</location>
        <location evidence="1">Cytosol</location>
    </subcellularLocation>
</comment>
<keyword evidence="3" id="KW-1005">Bacterial flagellum biogenesis</keyword>
<dbReference type="EMBL" id="QWEZ01000001">
    <property type="protein sequence ID" value="RRJ84998.1"/>
    <property type="molecule type" value="Genomic_DNA"/>
</dbReference>
<dbReference type="RefSeq" id="WP_125015428.1">
    <property type="nucleotide sequence ID" value="NZ_QWEZ01000001.1"/>
</dbReference>
<reference evidence="7 8" key="2">
    <citation type="submission" date="2018-12" db="EMBL/GenBank/DDBJ databases">
        <title>Simiduia agarivorans gen. nov., sp. nov., a marine, agarolytic bacterium isolated from shallow coastal water from Keelung, Taiwan.</title>
        <authorList>
            <person name="Shieh W.Y."/>
        </authorList>
    </citation>
    <scope>NUCLEOTIDE SEQUENCE [LARGE SCALE GENOMIC DNA]</scope>
    <source>
        <strain evidence="7 8">GTF-13</strain>
    </source>
</reference>
<evidence type="ECO:0000256" key="2">
    <source>
        <dbReference type="ARBA" id="ARBA00022490"/>
    </source>
</evidence>
<evidence type="ECO:0000313" key="7">
    <source>
        <dbReference type="EMBL" id="RRJ84998.1"/>
    </source>
</evidence>
<accession>A0A3P3VSQ0</accession>
<evidence type="ECO:0000256" key="1">
    <source>
        <dbReference type="ARBA" id="ARBA00004514"/>
    </source>
</evidence>
<dbReference type="AlphaFoldDB" id="A0A3P3VSQ0"/>
<gene>
    <name evidence="7" type="ORF">D0544_07940</name>
</gene>
<keyword evidence="7" id="KW-0282">Flagellum</keyword>
<sequence>MSTSHTFFLSLSQQIQRALQEGDWEVLSQLDSQCRTALQAVGEGGLLAQRLRDDPDLGQALLDLQSSYQTLLERCQQERDQLRSELSQARLGGQASRAYTQR</sequence>
<keyword evidence="8" id="KW-1185">Reference proteome</keyword>
<feature type="coiled-coil region" evidence="6">
    <location>
        <begin position="61"/>
        <end position="92"/>
    </location>
</feature>
<protein>
    <recommendedName>
        <fullName evidence="5">Flagellar protein FliT</fullName>
    </recommendedName>
</protein>
<evidence type="ECO:0000256" key="3">
    <source>
        <dbReference type="ARBA" id="ARBA00022795"/>
    </source>
</evidence>
<evidence type="ECO:0000256" key="6">
    <source>
        <dbReference type="SAM" id="Coils"/>
    </source>
</evidence>
<keyword evidence="6" id="KW-0175">Coiled coil</keyword>
<dbReference type="Gene3D" id="1.20.58.380">
    <property type="entry name" value="Flagellar protein flit"/>
    <property type="match status" value="1"/>
</dbReference>
<evidence type="ECO:0000313" key="8">
    <source>
        <dbReference type="Proteomes" id="UP000280792"/>
    </source>
</evidence>
<reference evidence="7 8" key="1">
    <citation type="submission" date="2018-08" db="EMBL/GenBank/DDBJ databases">
        <authorList>
            <person name="Khan S.A."/>
        </authorList>
    </citation>
    <scope>NUCLEOTIDE SEQUENCE [LARGE SCALE GENOMIC DNA]</scope>
    <source>
        <strain evidence="7 8">GTF-13</strain>
    </source>
</reference>
<evidence type="ECO:0000256" key="4">
    <source>
        <dbReference type="ARBA" id="ARBA00023186"/>
    </source>
</evidence>
<name>A0A3P3VSQ0_9GAMM</name>
<keyword evidence="7" id="KW-0966">Cell projection</keyword>
<keyword evidence="2" id="KW-0963">Cytoplasm</keyword>
<organism evidence="7 8">
    <name type="scientific">Aestuariirhabdus litorea</name>
    <dbReference type="NCBI Taxonomy" id="2528527"/>
    <lineage>
        <taxon>Bacteria</taxon>
        <taxon>Pseudomonadati</taxon>
        <taxon>Pseudomonadota</taxon>
        <taxon>Gammaproteobacteria</taxon>
        <taxon>Oceanospirillales</taxon>
        <taxon>Aestuariirhabdaceae</taxon>
        <taxon>Aestuariirhabdus</taxon>
    </lineage>
</organism>
<proteinExistence type="predicted"/>
<dbReference type="Proteomes" id="UP000280792">
    <property type="component" value="Unassembled WGS sequence"/>
</dbReference>
<evidence type="ECO:0000256" key="5">
    <source>
        <dbReference type="ARBA" id="ARBA00093797"/>
    </source>
</evidence>
<keyword evidence="7" id="KW-0969">Cilium</keyword>
<comment type="caution">
    <text evidence="7">The sequence shown here is derived from an EMBL/GenBank/DDBJ whole genome shotgun (WGS) entry which is preliminary data.</text>
</comment>
<dbReference type="Pfam" id="PF05400">
    <property type="entry name" value="FliT"/>
    <property type="match status" value="1"/>
</dbReference>
<keyword evidence="4" id="KW-0143">Chaperone</keyword>